<gene>
    <name evidence="3" type="ORF">NLJ89_g9679</name>
</gene>
<evidence type="ECO:0000313" key="4">
    <source>
        <dbReference type="Proteomes" id="UP001148786"/>
    </source>
</evidence>
<dbReference type="AlphaFoldDB" id="A0A9W8JRZ9"/>
<dbReference type="InterPro" id="IPR040521">
    <property type="entry name" value="KDZ"/>
</dbReference>
<dbReference type="OrthoDB" id="3004525at2759"/>
<proteinExistence type="predicted"/>
<name>A0A9W8JRZ9_9AGAR</name>
<accession>A0A9W8JRZ9</accession>
<comment type="caution">
    <text evidence="3">The sequence shown here is derived from an EMBL/GenBank/DDBJ whole genome shotgun (WGS) entry which is preliminary data.</text>
</comment>
<feature type="domain" description="CxC2-like cysteine cluster KDZ transposase-associated" evidence="2">
    <location>
        <begin position="191"/>
        <end position="296"/>
    </location>
</feature>
<protein>
    <recommendedName>
        <fullName evidence="2">CxC2-like cysteine cluster KDZ transposase-associated domain-containing protein</fullName>
    </recommendedName>
</protein>
<organism evidence="3 4">
    <name type="scientific">Agrocybe chaxingu</name>
    <dbReference type="NCBI Taxonomy" id="84603"/>
    <lineage>
        <taxon>Eukaryota</taxon>
        <taxon>Fungi</taxon>
        <taxon>Dikarya</taxon>
        <taxon>Basidiomycota</taxon>
        <taxon>Agaricomycotina</taxon>
        <taxon>Agaricomycetes</taxon>
        <taxon>Agaricomycetidae</taxon>
        <taxon>Agaricales</taxon>
        <taxon>Agaricineae</taxon>
        <taxon>Strophariaceae</taxon>
        <taxon>Agrocybe</taxon>
    </lineage>
</organism>
<feature type="compositionally biased region" description="Basic residues" evidence="1">
    <location>
        <begin position="100"/>
        <end position="121"/>
    </location>
</feature>
<evidence type="ECO:0000259" key="2">
    <source>
        <dbReference type="Pfam" id="PF18803"/>
    </source>
</evidence>
<sequence>MSSRPGKRHRTNLEGGSYHTLIPLETDDFLDVHAREGRLLKFSTSRTGTAAAERIPQKSDTNWESATSWAFLDNSEIALDRDDARYNAAVDRHVMDEPKPKKRKSKKSRKKVKGPKSKVSKRPHVIWKENYRSVYLEELSRFAGRGDFRTASACPDCASRKSHTPGAAEYRASPFHRIKKWNGSYFVPVSLKSLGLRIQLNHASLFCNNPVPCHASMQVIHTNGLHEVSINYCGCDRALPQHIQLLRRRLYPASQLIAKTCATFELLNLLEKLSVTTKSSMYDFYRGLERLSDNTGLRRPKSRYRALYRIVLQWRHLKLLKWGGRAHDPAGVGATAPGELALRCPSCPHPGINLPDDWESAPPGMRFLYMMFVCMDANFRLKNQLVSSYSQDPGLGIGWAYMVPRAPYEGYILSRSNDEDVSSCVGLQALAQANTRFSKGLRYTGVGGAFCGRSEMVLPLAIGNLQKGERFVYSAIYV</sequence>
<reference evidence="3" key="1">
    <citation type="submission" date="2022-07" db="EMBL/GenBank/DDBJ databases">
        <title>Genome Sequence of Agrocybe chaxingu.</title>
        <authorList>
            <person name="Buettner E."/>
        </authorList>
    </citation>
    <scope>NUCLEOTIDE SEQUENCE</scope>
    <source>
        <strain evidence="3">MP-N11</strain>
    </source>
</reference>
<dbReference type="EMBL" id="JANKHO010001557">
    <property type="protein sequence ID" value="KAJ3500706.1"/>
    <property type="molecule type" value="Genomic_DNA"/>
</dbReference>
<evidence type="ECO:0000313" key="3">
    <source>
        <dbReference type="EMBL" id="KAJ3500706.1"/>
    </source>
</evidence>
<evidence type="ECO:0000256" key="1">
    <source>
        <dbReference type="SAM" id="MobiDB-lite"/>
    </source>
</evidence>
<dbReference type="InterPro" id="IPR041457">
    <property type="entry name" value="CxC2_KDZ-assoc"/>
</dbReference>
<keyword evidence="4" id="KW-1185">Reference proteome</keyword>
<feature type="region of interest" description="Disordered" evidence="1">
    <location>
        <begin position="90"/>
        <end position="121"/>
    </location>
</feature>
<dbReference type="Pfam" id="PF18803">
    <property type="entry name" value="CxC2"/>
    <property type="match status" value="1"/>
</dbReference>
<feature type="compositionally biased region" description="Basic and acidic residues" evidence="1">
    <location>
        <begin position="90"/>
        <end position="99"/>
    </location>
</feature>
<dbReference type="Proteomes" id="UP001148786">
    <property type="component" value="Unassembled WGS sequence"/>
</dbReference>
<dbReference type="Pfam" id="PF18758">
    <property type="entry name" value="KDZ"/>
    <property type="match status" value="1"/>
</dbReference>